<keyword evidence="3" id="KW-1185">Reference proteome</keyword>
<dbReference type="RefSeq" id="XP_031870420.1">
    <property type="nucleotide sequence ID" value="XM_032013820.1"/>
</dbReference>
<feature type="region of interest" description="Disordered" evidence="1">
    <location>
        <begin position="1"/>
        <end position="21"/>
    </location>
</feature>
<evidence type="ECO:0000313" key="2">
    <source>
        <dbReference type="EMBL" id="RDL37764.1"/>
    </source>
</evidence>
<evidence type="ECO:0000256" key="1">
    <source>
        <dbReference type="SAM" id="MobiDB-lite"/>
    </source>
</evidence>
<proteinExistence type="predicted"/>
<accession>A0A370TQH4</accession>
<dbReference type="Proteomes" id="UP000254866">
    <property type="component" value="Unassembled WGS sequence"/>
</dbReference>
<sequence length="72" mass="7081">MNAYGAINENDSSGFAARPEAAPDGAVPLPLAACMGIGSQARPGAGGPSTPEHELAEDAAAVIRWKGAGSGF</sequence>
<reference evidence="2 3" key="1">
    <citation type="journal article" date="2018" name="IMA Fungus">
        <title>IMA Genome-F 9: Draft genome sequence of Annulohypoxylon stygium, Aspergillus mulundensis, Berkeleyomyces basicola (syn. Thielaviopsis basicola), Ceratocystis smalleyi, two Cercospora beticola strains, Coleophoma cylindrospora, Fusarium fracticaudum, Phialophora cf. hyalina, and Morchella septimelata.</title>
        <authorList>
            <person name="Wingfield B.D."/>
            <person name="Bills G.F."/>
            <person name="Dong Y."/>
            <person name="Huang W."/>
            <person name="Nel W.J."/>
            <person name="Swalarsk-Parry B.S."/>
            <person name="Vaghefi N."/>
            <person name="Wilken P.M."/>
            <person name="An Z."/>
            <person name="de Beer Z.W."/>
            <person name="De Vos L."/>
            <person name="Chen L."/>
            <person name="Duong T.A."/>
            <person name="Gao Y."/>
            <person name="Hammerbacher A."/>
            <person name="Kikkert J.R."/>
            <person name="Li Y."/>
            <person name="Li H."/>
            <person name="Li K."/>
            <person name="Li Q."/>
            <person name="Liu X."/>
            <person name="Ma X."/>
            <person name="Naidoo K."/>
            <person name="Pethybridge S.J."/>
            <person name="Sun J."/>
            <person name="Steenkamp E.T."/>
            <person name="van der Nest M.A."/>
            <person name="van Wyk S."/>
            <person name="Wingfield M.J."/>
            <person name="Xiong C."/>
            <person name="Yue Q."/>
            <person name="Zhang X."/>
        </authorList>
    </citation>
    <scope>NUCLEOTIDE SEQUENCE [LARGE SCALE GENOMIC DNA]</scope>
    <source>
        <strain evidence="2 3">BP 5553</strain>
    </source>
</reference>
<dbReference type="AlphaFoldDB" id="A0A370TQH4"/>
<comment type="caution">
    <text evidence="2">The sequence shown here is derived from an EMBL/GenBank/DDBJ whole genome shotgun (WGS) entry which is preliminary data.</text>
</comment>
<dbReference type="EMBL" id="NPIC01000003">
    <property type="protein sequence ID" value="RDL37764.1"/>
    <property type="molecule type" value="Genomic_DNA"/>
</dbReference>
<protein>
    <submittedName>
        <fullName evidence="2">Uncharacterized protein</fullName>
    </submittedName>
</protein>
<name>A0A370TQH4_9HELO</name>
<gene>
    <name evidence="2" type="ORF">BP5553_05197</name>
</gene>
<dbReference type="GeneID" id="43598046"/>
<organism evidence="2 3">
    <name type="scientific">Venustampulla echinocandica</name>
    <dbReference type="NCBI Taxonomy" id="2656787"/>
    <lineage>
        <taxon>Eukaryota</taxon>
        <taxon>Fungi</taxon>
        <taxon>Dikarya</taxon>
        <taxon>Ascomycota</taxon>
        <taxon>Pezizomycotina</taxon>
        <taxon>Leotiomycetes</taxon>
        <taxon>Helotiales</taxon>
        <taxon>Pleuroascaceae</taxon>
        <taxon>Venustampulla</taxon>
    </lineage>
</organism>
<evidence type="ECO:0000313" key="3">
    <source>
        <dbReference type="Proteomes" id="UP000254866"/>
    </source>
</evidence>